<evidence type="ECO:0000256" key="4">
    <source>
        <dbReference type="ARBA" id="ARBA00023163"/>
    </source>
</evidence>
<dbReference type="Pfam" id="PF04719">
    <property type="entry name" value="TAFII28"/>
    <property type="match status" value="1"/>
</dbReference>
<evidence type="ECO:0000256" key="1">
    <source>
        <dbReference type="ARBA" id="ARBA00004123"/>
    </source>
</evidence>
<feature type="compositionally biased region" description="Acidic residues" evidence="6">
    <location>
        <begin position="83"/>
        <end position="99"/>
    </location>
</feature>
<keyword evidence="3" id="KW-0805">Transcription regulation</keyword>
<dbReference type="InterPro" id="IPR009072">
    <property type="entry name" value="Histone-fold"/>
</dbReference>
<dbReference type="STRING" id="307507.A0A2V0PR99"/>
<dbReference type="PANTHER" id="PTHR13218:SF8">
    <property type="entry name" value="TRANSCRIPTION INITIATION FACTOR TFIID SUBUNIT 11"/>
    <property type="match status" value="1"/>
</dbReference>
<evidence type="ECO:0000256" key="2">
    <source>
        <dbReference type="ARBA" id="ARBA00009788"/>
    </source>
</evidence>
<evidence type="ECO:0000313" key="9">
    <source>
        <dbReference type="Proteomes" id="UP000247498"/>
    </source>
</evidence>
<dbReference type="SUPFAM" id="SSF47113">
    <property type="entry name" value="Histone-fold"/>
    <property type="match status" value="1"/>
</dbReference>
<accession>A0A2V0PR99</accession>
<dbReference type="OrthoDB" id="28335at2759"/>
<dbReference type="InterPro" id="IPR006809">
    <property type="entry name" value="TAFII28_dom"/>
</dbReference>
<dbReference type="Gene3D" id="1.10.20.10">
    <property type="entry name" value="Histone, subunit A"/>
    <property type="match status" value="1"/>
</dbReference>
<feature type="compositionally biased region" description="Acidic residues" evidence="6">
    <location>
        <begin position="153"/>
        <end position="172"/>
    </location>
</feature>
<keyword evidence="9" id="KW-1185">Reference proteome</keyword>
<reference evidence="8 9" key="1">
    <citation type="journal article" date="2018" name="Sci. Rep.">
        <title>Raphidocelis subcapitata (=Pseudokirchneriella subcapitata) provides an insight into genome evolution and environmental adaptations in the Sphaeropleales.</title>
        <authorList>
            <person name="Suzuki S."/>
            <person name="Yamaguchi H."/>
            <person name="Nakajima N."/>
            <person name="Kawachi M."/>
        </authorList>
    </citation>
    <scope>NUCLEOTIDE SEQUENCE [LARGE SCALE GENOMIC DNA]</scope>
    <source>
        <strain evidence="8 9">NIES-35</strain>
    </source>
</reference>
<protein>
    <recommendedName>
        <fullName evidence="7">TAFII28-like protein domain-containing protein</fullName>
    </recommendedName>
</protein>
<dbReference type="GO" id="GO:0051123">
    <property type="term" value="P:RNA polymerase II preinitiation complex assembly"/>
    <property type="evidence" value="ECO:0007669"/>
    <property type="project" value="InterPro"/>
</dbReference>
<comment type="subcellular location">
    <subcellularLocation>
        <location evidence="1">Nucleus</location>
    </subcellularLocation>
</comment>
<keyword evidence="4" id="KW-0804">Transcription</keyword>
<dbReference type="PANTHER" id="PTHR13218">
    <property type="entry name" value="TRANSCRIPTION INITIATION FACTOR TFIID SUBUNIT 11-RELATED"/>
    <property type="match status" value="1"/>
</dbReference>
<dbReference type="AlphaFoldDB" id="A0A2V0PR99"/>
<evidence type="ECO:0000313" key="8">
    <source>
        <dbReference type="EMBL" id="GBF99785.1"/>
    </source>
</evidence>
<dbReference type="GO" id="GO:0046982">
    <property type="term" value="F:protein heterodimerization activity"/>
    <property type="evidence" value="ECO:0007669"/>
    <property type="project" value="InterPro"/>
</dbReference>
<comment type="similarity">
    <text evidence="2">Belongs to the TAF11 family.</text>
</comment>
<name>A0A2V0PR99_9CHLO</name>
<dbReference type="GO" id="GO:0016251">
    <property type="term" value="F:RNA polymerase II general transcription initiation factor activity"/>
    <property type="evidence" value="ECO:0007669"/>
    <property type="project" value="TreeGrafter"/>
</dbReference>
<evidence type="ECO:0000256" key="6">
    <source>
        <dbReference type="SAM" id="MobiDB-lite"/>
    </source>
</evidence>
<evidence type="ECO:0000256" key="5">
    <source>
        <dbReference type="ARBA" id="ARBA00023242"/>
    </source>
</evidence>
<proteinExistence type="inferred from homology"/>
<dbReference type="EMBL" id="BDRX01000173">
    <property type="protein sequence ID" value="GBF99785.1"/>
    <property type="molecule type" value="Genomic_DNA"/>
</dbReference>
<dbReference type="InParanoid" id="A0A2V0PR99"/>
<dbReference type="InterPro" id="IPR045127">
    <property type="entry name" value="TAF11-like"/>
</dbReference>
<dbReference type="Proteomes" id="UP000247498">
    <property type="component" value="Unassembled WGS sequence"/>
</dbReference>
<keyword evidence="5" id="KW-0539">Nucleus</keyword>
<organism evidence="8 9">
    <name type="scientific">Raphidocelis subcapitata</name>
    <dbReference type="NCBI Taxonomy" id="307507"/>
    <lineage>
        <taxon>Eukaryota</taxon>
        <taxon>Viridiplantae</taxon>
        <taxon>Chlorophyta</taxon>
        <taxon>core chlorophytes</taxon>
        <taxon>Chlorophyceae</taxon>
        <taxon>CS clade</taxon>
        <taxon>Sphaeropleales</taxon>
        <taxon>Selenastraceae</taxon>
        <taxon>Raphidocelis</taxon>
    </lineage>
</organism>
<comment type="caution">
    <text evidence="8">The sequence shown here is derived from an EMBL/GenBank/DDBJ whole genome shotgun (WGS) entry which is preliminary data.</text>
</comment>
<sequence length="301" mass="30996">MALAGFEDFDFEDDDAPEQQAPAPAAAAAEVAAPSLPSLAPSLPSLAPSLPSLAPTAPLPGAAGAGAASAAGSLPGRGGDYGWLDEPEPGGGEAEEGDGGDGWADLDRELGLDDDEGAGGGMQPAAAGAGDEEDGGRRSKRPRRQRGGGGGGDESDDFGLDDAGEAGEEEGASPEPEKDRLDDMQVVDAEHTAMVQGLIASMDERQYERFAAFNNAKLQSRPLKKLVTTLTGSDKVDPLLAMALGSVTKAFVGELVERARIIAAHQGHKGALLPGHIRAAYARLEAERRTPHARPLRKPLR</sequence>
<feature type="compositionally biased region" description="Low complexity" evidence="6">
    <location>
        <begin position="21"/>
        <end position="74"/>
    </location>
</feature>
<feature type="region of interest" description="Disordered" evidence="6">
    <location>
        <begin position="1"/>
        <end position="180"/>
    </location>
</feature>
<evidence type="ECO:0000259" key="7">
    <source>
        <dbReference type="Pfam" id="PF04719"/>
    </source>
</evidence>
<dbReference type="CDD" id="cd08048">
    <property type="entry name" value="HFD_TAF11"/>
    <property type="match status" value="1"/>
</dbReference>
<evidence type="ECO:0000256" key="3">
    <source>
        <dbReference type="ARBA" id="ARBA00023015"/>
    </source>
</evidence>
<feature type="compositionally biased region" description="Acidic residues" evidence="6">
    <location>
        <begin position="7"/>
        <end position="17"/>
    </location>
</feature>
<feature type="domain" description="TAFII28-like protein" evidence="7">
    <location>
        <begin position="198"/>
        <end position="283"/>
    </location>
</feature>
<gene>
    <name evidence="8" type="ORF">Rsub_12225</name>
</gene>
<dbReference type="GO" id="GO:0005669">
    <property type="term" value="C:transcription factor TFIID complex"/>
    <property type="evidence" value="ECO:0007669"/>
    <property type="project" value="InterPro"/>
</dbReference>